<dbReference type="Pfam" id="PF01850">
    <property type="entry name" value="PIN"/>
    <property type="match status" value="1"/>
</dbReference>
<dbReference type="CDD" id="cd18741">
    <property type="entry name" value="PIN_VapC4-5_FitB-like"/>
    <property type="match status" value="1"/>
</dbReference>
<dbReference type="Proteomes" id="UP001575181">
    <property type="component" value="Unassembled WGS sequence"/>
</dbReference>
<evidence type="ECO:0000256" key="8">
    <source>
        <dbReference type="HAMAP-Rule" id="MF_00265"/>
    </source>
</evidence>
<evidence type="ECO:0000256" key="5">
    <source>
        <dbReference type="ARBA" id="ARBA00022801"/>
    </source>
</evidence>
<evidence type="ECO:0000313" key="10">
    <source>
        <dbReference type="EMBL" id="MFA9462529.1"/>
    </source>
</evidence>
<dbReference type="InterPro" id="IPR029060">
    <property type="entry name" value="PIN-like_dom_sf"/>
</dbReference>
<keyword evidence="4 8" id="KW-0479">Metal-binding</keyword>
<comment type="similarity">
    <text evidence="7 8">Belongs to the PINc/VapC protein family.</text>
</comment>
<dbReference type="InterPro" id="IPR002716">
    <property type="entry name" value="PIN_dom"/>
</dbReference>
<keyword evidence="5 8" id="KW-0378">Hydrolase</keyword>
<keyword evidence="8" id="KW-0800">Toxin</keyword>
<dbReference type="InterPro" id="IPR022907">
    <property type="entry name" value="VapC_family"/>
</dbReference>
<evidence type="ECO:0000256" key="7">
    <source>
        <dbReference type="ARBA" id="ARBA00038093"/>
    </source>
</evidence>
<dbReference type="HAMAP" id="MF_00265">
    <property type="entry name" value="VapC_Nob1"/>
    <property type="match status" value="1"/>
</dbReference>
<evidence type="ECO:0000259" key="9">
    <source>
        <dbReference type="Pfam" id="PF01850"/>
    </source>
</evidence>
<organism evidence="10 11">
    <name type="scientific">Thiohalorhabdus methylotrophus</name>
    <dbReference type="NCBI Taxonomy" id="3242694"/>
    <lineage>
        <taxon>Bacteria</taxon>
        <taxon>Pseudomonadati</taxon>
        <taxon>Pseudomonadota</taxon>
        <taxon>Gammaproteobacteria</taxon>
        <taxon>Thiohalorhabdales</taxon>
        <taxon>Thiohalorhabdaceae</taxon>
        <taxon>Thiohalorhabdus</taxon>
    </lineage>
</organism>
<dbReference type="PANTHER" id="PTHR33653">
    <property type="entry name" value="RIBONUCLEASE VAPC2"/>
    <property type="match status" value="1"/>
</dbReference>
<comment type="function">
    <text evidence="8">Toxic component of a toxin-antitoxin (TA) system. An RNase.</text>
</comment>
<dbReference type="EC" id="3.1.-.-" evidence="8"/>
<evidence type="ECO:0000256" key="4">
    <source>
        <dbReference type="ARBA" id="ARBA00022723"/>
    </source>
</evidence>
<dbReference type="SUPFAM" id="SSF88723">
    <property type="entry name" value="PIN domain-like"/>
    <property type="match status" value="1"/>
</dbReference>
<protein>
    <recommendedName>
        <fullName evidence="8">Ribonuclease VapC</fullName>
        <shortName evidence="8">RNase VapC</shortName>
        <ecNumber evidence="8">3.1.-.-</ecNumber>
    </recommendedName>
    <alternativeName>
        <fullName evidence="8">Toxin VapC</fullName>
    </alternativeName>
</protein>
<evidence type="ECO:0000256" key="3">
    <source>
        <dbReference type="ARBA" id="ARBA00022722"/>
    </source>
</evidence>
<feature type="binding site" evidence="8">
    <location>
        <position position="90"/>
    </location>
    <ligand>
        <name>Mg(2+)</name>
        <dbReference type="ChEBI" id="CHEBI:18420"/>
    </ligand>
</feature>
<keyword evidence="6 8" id="KW-0460">Magnesium</keyword>
<dbReference type="RefSeq" id="WP_373657318.1">
    <property type="nucleotide sequence ID" value="NZ_JBGUAW010000016.1"/>
</dbReference>
<dbReference type="EMBL" id="JBGUAW010000016">
    <property type="protein sequence ID" value="MFA9462529.1"/>
    <property type="molecule type" value="Genomic_DNA"/>
</dbReference>
<sequence>MLVDTDVLIWNLRGNTSAASLLDNTPVVTISAVSWMELVQGVRDTSELRALHRALRFWEATLIHVEEGISARACYLMEEHFLAHSLKMADALIAATALETGLPLVSANDRHYRFIQGLELQVFRP</sequence>
<comment type="cofactor">
    <cofactor evidence="1 8">
        <name>Mg(2+)</name>
        <dbReference type="ChEBI" id="CHEBI:18420"/>
    </cofactor>
</comment>
<dbReference type="PANTHER" id="PTHR33653:SF1">
    <property type="entry name" value="RIBONUCLEASE VAPC2"/>
    <property type="match status" value="1"/>
</dbReference>
<dbReference type="InterPro" id="IPR050556">
    <property type="entry name" value="Type_II_TA_system_RNase"/>
</dbReference>
<evidence type="ECO:0000256" key="1">
    <source>
        <dbReference type="ARBA" id="ARBA00001946"/>
    </source>
</evidence>
<feature type="domain" description="PIN" evidence="9">
    <location>
        <begin position="1"/>
        <end position="113"/>
    </location>
</feature>
<evidence type="ECO:0000313" key="11">
    <source>
        <dbReference type="Proteomes" id="UP001575181"/>
    </source>
</evidence>
<gene>
    <name evidence="8" type="primary">vapC</name>
    <name evidence="10" type="ORF">ACERLL_17115</name>
</gene>
<comment type="caution">
    <text evidence="10">The sequence shown here is derived from an EMBL/GenBank/DDBJ whole genome shotgun (WGS) entry which is preliminary data.</text>
</comment>
<accession>A0ABV4TZK9</accession>
<evidence type="ECO:0000256" key="6">
    <source>
        <dbReference type="ARBA" id="ARBA00022842"/>
    </source>
</evidence>
<keyword evidence="11" id="KW-1185">Reference proteome</keyword>
<proteinExistence type="inferred from homology"/>
<feature type="binding site" evidence="8">
    <location>
        <position position="4"/>
    </location>
    <ligand>
        <name>Mg(2+)</name>
        <dbReference type="ChEBI" id="CHEBI:18420"/>
    </ligand>
</feature>
<evidence type="ECO:0000256" key="2">
    <source>
        <dbReference type="ARBA" id="ARBA00022649"/>
    </source>
</evidence>
<keyword evidence="3 8" id="KW-0540">Nuclease</keyword>
<dbReference type="Gene3D" id="3.40.50.1010">
    <property type="entry name" value="5'-nuclease"/>
    <property type="match status" value="1"/>
</dbReference>
<keyword evidence="2 8" id="KW-1277">Toxin-antitoxin system</keyword>
<reference evidence="10 11" key="1">
    <citation type="submission" date="2024-08" db="EMBL/GenBank/DDBJ databases">
        <title>Whole-genome sequencing of halo(alkali)philic microorganisms from hypersaline lakes.</title>
        <authorList>
            <person name="Sorokin D.Y."/>
            <person name="Merkel A.Y."/>
            <person name="Messina E."/>
            <person name="Yakimov M."/>
        </authorList>
    </citation>
    <scope>NUCLEOTIDE SEQUENCE [LARGE SCALE GENOMIC DNA]</scope>
    <source>
        <strain evidence="10 11">Cl-TMA</strain>
    </source>
</reference>
<name>A0ABV4TZK9_9GAMM</name>